<dbReference type="KEGG" id="ahel:Q31a_48620"/>
<dbReference type="Proteomes" id="UP000318017">
    <property type="component" value="Chromosome"/>
</dbReference>
<evidence type="ECO:0000256" key="1">
    <source>
        <dbReference type="SAM" id="MobiDB-lite"/>
    </source>
</evidence>
<dbReference type="EMBL" id="CP036298">
    <property type="protein sequence ID" value="QDV26488.1"/>
    <property type="molecule type" value="Genomic_DNA"/>
</dbReference>
<gene>
    <name evidence="2" type="ORF">Q31a_48620</name>
</gene>
<accession>A0A518GD45</accession>
<organism evidence="2 3">
    <name type="scientific">Aureliella helgolandensis</name>
    <dbReference type="NCBI Taxonomy" id="2527968"/>
    <lineage>
        <taxon>Bacteria</taxon>
        <taxon>Pseudomonadati</taxon>
        <taxon>Planctomycetota</taxon>
        <taxon>Planctomycetia</taxon>
        <taxon>Pirellulales</taxon>
        <taxon>Pirellulaceae</taxon>
        <taxon>Aureliella</taxon>
    </lineage>
</organism>
<keyword evidence="3" id="KW-1185">Reference proteome</keyword>
<name>A0A518GD45_9BACT</name>
<proteinExistence type="predicted"/>
<dbReference type="AlphaFoldDB" id="A0A518GD45"/>
<sequence>MTSNLVPRRSTLVELASVAPIALGDVRLFGGTPRAEMGDVSPPRGLGPTKTMRGLNVGHPENLQWGDRVIIKVKSNRTASTVA</sequence>
<evidence type="ECO:0000313" key="2">
    <source>
        <dbReference type="EMBL" id="QDV26488.1"/>
    </source>
</evidence>
<protein>
    <submittedName>
        <fullName evidence="2">Uncharacterized protein</fullName>
    </submittedName>
</protein>
<evidence type="ECO:0000313" key="3">
    <source>
        <dbReference type="Proteomes" id="UP000318017"/>
    </source>
</evidence>
<feature type="region of interest" description="Disordered" evidence="1">
    <location>
        <begin position="32"/>
        <end position="60"/>
    </location>
</feature>
<reference evidence="2 3" key="1">
    <citation type="submission" date="2019-02" db="EMBL/GenBank/DDBJ databases">
        <title>Deep-cultivation of Planctomycetes and their phenomic and genomic characterization uncovers novel biology.</title>
        <authorList>
            <person name="Wiegand S."/>
            <person name="Jogler M."/>
            <person name="Boedeker C."/>
            <person name="Pinto D."/>
            <person name="Vollmers J."/>
            <person name="Rivas-Marin E."/>
            <person name="Kohn T."/>
            <person name="Peeters S.H."/>
            <person name="Heuer A."/>
            <person name="Rast P."/>
            <person name="Oberbeckmann S."/>
            <person name="Bunk B."/>
            <person name="Jeske O."/>
            <person name="Meyerdierks A."/>
            <person name="Storesund J.E."/>
            <person name="Kallscheuer N."/>
            <person name="Luecker S."/>
            <person name="Lage O.M."/>
            <person name="Pohl T."/>
            <person name="Merkel B.J."/>
            <person name="Hornburger P."/>
            <person name="Mueller R.-W."/>
            <person name="Bruemmer F."/>
            <person name="Labrenz M."/>
            <person name="Spormann A.M."/>
            <person name="Op den Camp H."/>
            <person name="Overmann J."/>
            <person name="Amann R."/>
            <person name="Jetten M.S.M."/>
            <person name="Mascher T."/>
            <person name="Medema M.H."/>
            <person name="Devos D.P."/>
            <person name="Kaster A.-K."/>
            <person name="Ovreas L."/>
            <person name="Rohde M."/>
            <person name="Galperin M.Y."/>
            <person name="Jogler C."/>
        </authorList>
    </citation>
    <scope>NUCLEOTIDE SEQUENCE [LARGE SCALE GENOMIC DNA]</scope>
    <source>
        <strain evidence="2 3">Q31a</strain>
    </source>
</reference>